<sequence length="87" mass="9857">MNVILEDVVQKMEQSTERILGTSSEALKAKVRKDIQEFRHNMQRQLQSPRNKQRSLHLEAAGKPKTVGKTLEGSEFPVVPLFPETGN</sequence>
<accession>A0ACB8FSP3</accession>
<proteinExistence type="predicted"/>
<gene>
    <name evidence="1" type="ORF">K3G42_029359</name>
</gene>
<dbReference type="EMBL" id="CM037619">
    <property type="protein sequence ID" value="KAH8008377.1"/>
    <property type="molecule type" value="Genomic_DNA"/>
</dbReference>
<name>A0ACB8FSP3_9SAUR</name>
<evidence type="ECO:0000313" key="1">
    <source>
        <dbReference type="EMBL" id="KAH8008377.1"/>
    </source>
</evidence>
<dbReference type="Proteomes" id="UP000827872">
    <property type="component" value="Linkage Group LG06"/>
</dbReference>
<comment type="caution">
    <text evidence="1">The sequence shown here is derived from an EMBL/GenBank/DDBJ whole genome shotgun (WGS) entry which is preliminary data.</text>
</comment>
<organism evidence="1 2">
    <name type="scientific">Sphaerodactylus townsendi</name>
    <dbReference type="NCBI Taxonomy" id="933632"/>
    <lineage>
        <taxon>Eukaryota</taxon>
        <taxon>Metazoa</taxon>
        <taxon>Chordata</taxon>
        <taxon>Craniata</taxon>
        <taxon>Vertebrata</taxon>
        <taxon>Euteleostomi</taxon>
        <taxon>Lepidosauria</taxon>
        <taxon>Squamata</taxon>
        <taxon>Bifurcata</taxon>
        <taxon>Gekkota</taxon>
        <taxon>Sphaerodactylidae</taxon>
        <taxon>Sphaerodactylus</taxon>
    </lineage>
</organism>
<protein>
    <submittedName>
        <fullName evidence="1">Uncharacterized protein</fullName>
    </submittedName>
</protein>
<evidence type="ECO:0000313" key="2">
    <source>
        <dbReference type="Proteomes" id="UP000827872"/>
    </source>
</evidence>
<keyword evidence="2" id="KW-1185">Reference proteome</keyword>
<reference evidence="1" key="1">
    <citation type="submission" date="2021-08" db="EMBL/GenBank/DDBJ databases">
        <title>The first chromosome-level gecko genome reveals the dynamic sex chromosomes of Neotropical dwarf geckos (Sphaerodactylidae: Sphaerodactylus).</title>
        <authorList>
            <person name="Pinto B.J."/>
            <person name="Keating S.E."/>
            <person name="Gamble T."/>
        </authorList>
    </citation>
    <scope>NUCLEOTIDE SEQUENCE</scope>
    <source>
        <strain evidence="1">TG3544</strain>
    </source>
</reference>